<organism evidence="1 2">
    <name type="scientific">Lasius platythorax</name>
    <dbReference type="NCBI Taxonomy" id="488582"/>
    <lineage>
        <taxon>Eukaryota</taxon>
        <taxon>Metazoa</taxon>
        <taxon>Ecdysozoa</taxon>
        <taxon>Arthropoda</taxon>
        <taxon>Hexapoda</taxon>
        <taxon>Insecta</taxon>
        <taxon>Pterygota</taxon>
        <taxon>Neoptera</taxon>
        <taxon>Endopterygota</taxon>
        <taxon>Hymenoptera</taxon>
        <taxon>Apocrita</taxon>
        <taxon>Aculeata</taxon>
        <taxon>Formicoidea</taxon>
        <taxon>Formicidae</taxon>
        <taxon>Formicinae</taxon>
        <taxon>Lasius</taxon>
        <taxon>Lasius</taxon>
    </lineage>
</organism>
<reference evidence="1" key="1">
    <citation type="submission" date="2024-04" db="EMBL/GenBank/DDBJ databases">
        <authorList>
            <consortium name="Molecular Ecology Group"/>
        </authorList>
    </citation>
    <scope>NUCLEOTIDE SEQUENCE</scope>
</reference>
<accession>A0AAV2P4J3</accession>
<protein>
    <submittedName>
        <fullName evidence="1">Uncharacterized protein</fullName>
    </submittedName>
</protein>
<dbReference type="EMBL" id="OZ034830">
    <property type="protein sequence ID" value="CAL1687232.1"/>
    <property type="molecule type" value="Genomic_DNA"/>
</dbReference>
<gene>
    <name evidence="1" type="ORF">LPLAT_LOCUS12469</name>
</gene>
<name>A0AAV2P4J3_9HYME</name>
<keyword evidence="2" id="KW-1185">Reference proteome</keyword>
<dbReference type="Proteomes" id="UP001497644">
    <property type="component" value="Chromosome 7"/>
</dbReference>
<evidence type="ECO:0000313" key="1">
    <source>
        <dbReference type="EMBL" id="CAL1687232.1"/>
    </source>
</evidence>
<evidence type="ECO:0000313" key="2">
    <source>
        <dbReference type="Proteomes" id="UP001497644"/>
    </source>
</evidence>
<sequence>MEVSPGKFLSPLVERGTTRGRNAIYTSVSRSNAETCRASRRHVIGLIQTRDRSVRSVDSFAVKITPSAAADNNYSSNVLCGLCQREHAPLGQTRHTWGRRKNSQRVKAVCKTVRDPGAKDPPAIDAMDKTVCSIGRLDLYVCDV</sequence>
<dbReference type="AlphaFoldDB" id="A0AAV2P4J3"/>
<proteinExistence type="predicted"/>